<feature type="domain" description="Chorismate-utilising enzyme C-terminal" evidence="7">
    <location>
        <begin position="99"/>
        <end position="357"/>
    </location>
</feature>
<gene>
    <name evidence="8" type="ORF">A7979_04930</name>
</gene>
<comment type="catalytic activity">
    <reaction evidence="1">
        <text>chorismate = isochorismate</text>
        <dbReference type="Rhea" id="RHEA:18985"/>
        <dbReference type="ChEBI" id="CHEBI:29748"/>
        <dbReference type="ChEBI" id="CHEBI:29780"/>
        <dbReference type="EC" id="5.4.4.2"/>
    </reaction>
</comment>
<dbReference type="OrthoDB" id="9806579at2"/>
<dbReference type="Pfam" id="PF00425">
    <property type="entry name" value="Chorismate_bind"/>
    <property type="match status" value="1"/>
</dbReference>
<evidence type="ECO:0000256" key="2">
    <source>
        <dbReference type="ARBA" id="ARBA00005297"/>
    </source>
</evidence>
<organism evidence="8 9">
    <name type="scientific">Rothia nasimurium</name>
    <dbReference type="NCBI Taxonomy" id="85336"/>
    <lineage>
        <taxon>Bacteria</taxon>
        <taxon>Bacillati</taxon>
        <taxon>Actinomycetota</taxon>
        <taxon>Actinomycetes</taxon>
        <taxon>Micrococcales</taxon>
        <taxon>Micrococcaceae</taxon>
        <taxon>Rothia</taxon>
    </lineage>
</organism>
<accession>A0A1Y1RN17</accession>
<evidence type="ECO:0000313" key="8">
    <source>
        <dbReference type="EMBL" id="ORC15964.1"/>
    </source>
</evidence>
<reference evidence="8 9" key="1">
    <citation type="submission" date="2016-05" db="EMBL/GenBank/DDBJ databases">
        <title>Draft genome sequence of a porcine commensal Rothia nasimurium.</title>
        <authorList>
            <person name="Gaiser R.A."/>
            <person name="Van Baarlen P."/>
            <person name="Wells J.M."/>
        </authorList>
    </citation>
    <scope>NUCLEOTIDE SEQUENCE [LARGE SCALE GENOMIC DNA]</scope>
    <source>
        <strain evidence="8 9">PT-32</strain>
    </source>
</reference>
<comment type="similarity">
    <text evidence="2">Belongs to the isochorismate synthase family.</text>
</comment>
<dbReference type="EC" id="5.4.4.2" evidence="3"/>
<dbReference type="Proteomes" id="UP000192359">
    <property type="component" value="Unassembled WGS sequence"/>
</dbReference>
<evidence type="ECO:0000256" key="5">
    <source>
        <dbReference type="ARBA" id="ARBA00041564"/>
    </source>
</evidence>
<dbReference type="GO" id="GO:0008909">
    <property type="term" value="F:isochorismate synthase activity"/>
    <property type="evidence" value="ECO:0007669"/>
    <property type="project" value="UniProtKB-EC"/>
</dbReference>
<evidence type="ECO:0000256" key="6">
    <source>
        <dbReference type="SAM" id="MobiDB-lite"/>
    </source>
</evidence>
<dbReference type="Gene3D" id="3.60.120.10">
    <property type="entry name" value="Anthranilate synthase"/>
    <property type="match status" value="1"/>
</dbReference>
<dbReference type="InterPro" id="IPR015890">
    <property type="entry name" value="Chorismate_C"/>
</dbReference>
<dbReference type="AlphaFoldDB" id="A0A1Y1RN17"/>
<name>A0A1Y1RN17_9MICC</name>
<dbReference type="EMBL" id="LXWF01000041">
    <property type="protein sequence ID" value="ORC15964.1"/>
    <property type="molecule type" value="Genomic_DNA"/>
</dbReference>
<keyword evidence="4" id="KW-0413">Isomerase</keyword>
<dbReference type="PANTHER" id="PTHR42839:SF2">
    <property type="entry name" value="ISOCHORISMATE SYNTHASE ENTC"/>
    <property type="match status" value="1"/>
</dbReference>
<dbReference type="PANTHER" id="PTHR42839">
    <property type="entry name" value="ISOCHORISMATE SYNTHASE ENTC"/>
    <property type="match status" value="1"/>
</dbReference>
<keyword evidence="9" id="KW-1185">Reference proteome</keyword>
<evidence type="ECO:0000259" key="7">
    <source>
        <dbReference type="Pfam" id="PF00425"/>
    </source>
</evidence>
<proteinExistence type="inferred from homology"/>
<evidence type="ECO:0000313" key="9">
    <source>
        <dbReference type="Proteomes" id="UP000192359"/>
    </source>
</evidence>
<sequence length="368" mass="39766">MTPAPEKVTPLFQFASQGKVLTVDTACELHAPITPELISDFLTAGAAHRILCGIIPFDTLQPSTLWITDQYRWESSSATENPVATSTTQRNAAPSRSHDQQYLSAVAHALQLIPKAGVHKIVLARQQHLSHARGIGSDAAAQHTFTRLLSACPTADVFRAYTGQETHWVGASPEVIADVQDRRFTTHPLAGSLPKAVEPSPTRATSLLTTSEKDLREHAYVVEYISEVLKKIGLTDLNMPDKPTITETDSMWHLGTPIAATTSEGLSSLDIALALHPTPAVAGVPLESALNYISQLEQEPRSYYSGLVGWMDGEGNGRWSLVLRCARHRPDCTTLFAGAGIVAGSQPTLELQETEAKMQTVLHALNAA</sequence>
<dbReference type="InterPro" id="IPR005801">
    <property type="entry name" value="ADC_synthase"/>
</dbReference>
<dbReference type="RefSeq" id="WP_083092392.1">
    <property type="nucleotide sequence ID" value="NZ_LXWF01000041.1"/>
</dbReference>
<feature type="compositionally biased region" description="Polar residues" evidence="6">
    <location>
        <begin position="77"/>
        <end position="94"/>
    </location>
</feature>
<evidence type="ECO:0000256" key="3">
    <source>
        <dbReference type="ARBA" id="ARBA00012824"/>
    </source>
</evidence>
<evidence type="ECO:0000256" key="4">
    <source>
        <dbReference type="ARBA" id="ARBA00023235"/>
    </source>
</evidence>
<evidence type="ECO:0000256" key="1">
    <source>
        <dbReference type="ARBA" id="ARBA00000799"/>
    </source>
</evidence>
<comment type="caution">
    <text evidence="8">The sequence shown here is derived from an EMBL/GenBank/DDBJ whole genome shotgun (WGS) entry which is preliminary data.</text>
</comment>
<feature type="region of interest" description="Disordered" evidence="6">
    <location>
        <begin position="77"/>
        <end position="97"/>
    </location>
</feature>
<dbReference type="SUPFAM" id="SSF56322">
    <property type="entry name" value="ADC synthase"/>
    <property type="match status" value="1"/>
</dbReference>
<protein>
    <recommendedName>
        <fullName evidence="3">isochorismate synthase</fullName>
        <ecNumber evidence="3">5.4.4.2</ecNumber>
    </recommendedName>
    <alternativeName>
        <fullName evidence="5">Isochorismate mutase</fullName>
    </alternativeName>
</protein>
<dbReference type="InterPro" id="IPR004561">
    <property type="entry name" value="IsoChor_synthase"/>
</dbReference>
<dbReference type="NCBIfam" id="TIGR00543">
    <property type="entry name" value="isochor_syn"/>
    <property type="match status" value="1"/>
</dbReference>